<dbReference type="AlphaFoldDB" id="A0AAV4QCV2"/>
<evidence type="ECO:0000313" key="1">
    <source>
        <dbReference type="EMBL" id="GIY05855.1"/>
    </source>
</evidence>
<accession>A0AAV4QCV2</accession>
<dbReference type="Proteomes" id="UP001054945">
    <property type="component" value="Unassembled WGS sequence"/>
</dbReference>
<evidence type="ECO:0000313" key="2">
    <source>
        <dbReference type="Proteomes" id="UP001054945"/>
    </source>
</evidence>
<organism evidence="1 2">
    <name type="scientific">Caerostris extrusa</name>
    <name type="common">Bark spider</name>
    <name type="synonym">Caerostris bankana</name>
    <dbReference type="NCBI Taxonomy" id="172846"/>
    <lineage>
        <taxon>Eukaryota</taxon>
        <taxon>Metazoa</taxon>
        <taxon>Ecdysozoa</taxon>
        <taxon>Arthropoda</taxon>
        <taxon>Chelicerata</taxon>
        <taxon>Arachnida</taxon>
        <taxon>Araneae</taxon>
        <taxon>Araneomorphae</taxon>
        <taxon>Entelegynae</taxon>
        <taxon>Araneoidea</taxon>
        <taxon>Araneidae</taxon>
        <taxon>Caerostris</taxon>
    </lineage>
</organism>
<dbReference type="EMBL" id="BPLR01005883">
    <property type="protein sequence ID" value="GIY05855.1"/>
    <property type="molecule type" value="Genomic_DNA"/>
</dbReference>
<proteinExistence type="predicted"/>
<comment type="caution">
    <text evidence="1">The sequence shown here is derived from an EMBL/GenBank/DDBJ whole genome shotgun (WGS) entry which is preliminary data.</text>
</comment>
<name>A0AAV4QCV2_CAEEX</name>
<gene>
    <name evidence="1" type="ORF">CEXT_216801</name>
</gene>
<protein>
    <submittedName>
        <fullName evidence="1">Uncharacterized protein</fullName>
    </submittedName>
</protein>
<reference evidence="1 2" key="1">
    <citation type="submission" date="2021-06" db="EMBL/GenBank/DDBJ databases">
        <title>Caerostris extrusa draft genome.</title>
        <authorList>
            <person name="Kono N."/>
            <person name="Arakawa K."/>
        </authorList>
    </citation>
    <scope>NUCLEOTIDE SEQUENCE [LARGE SCALE GENOMIC DNA]</scope>
</reference>
<sequence length="102" mass="11962">MYTKYINCFTSLCLNESASRIVLSPIVVALNKMATKKRTLLYLTIMARNHVAQKGRDYSVYDVHHHWQTPLSVTQRISWIKLRPMVSWQLTRGLTKPLWTIE</sequence>
<keyword evidence="2" id="KW-1185">Reference proteome</keyword>